<evidence type="ECO:0000259" key="4">
    <source>
        <dbReference type="PROSITE" id="PS51841"/>
    </source>
</evidence>
<gene>
    <name evidence="5" type="ORF">EU556_03505</name>
</gene>
<keyword evidence="1 3" id="KW-0732">Signal</keyword>
<dbReference type="SUPFAM" id="SSF74853">
    <property type="entry name" value="Lamin A/C globular tail domain"/>
    <property type="match status" value="1"/>
</dbReference>
<dbReference type="InterPro" id="IPR025965">
    <property type="entry name" value="FlgD/Vpr_Ig-like"/>
</dbReference>
<dbReference type="Proteomes" id="UP000298337">
    <property type="component" value="Unassembled WGS sequence"/>
</dbReference>
<dbReference type="OrthoDB" id="9758406at2"/>
<feature type="domain" description="LTD" evidence="4">
    <location>
        <begin position="585"/>
        <end position="715"/>
    </location>
</feature>
<sequence length="875" mass="93241">MHKLLSLFLVKNWLLLPLLLSAAPAAAQLQDTFADGNFTQNPTWTGDVASFQVNAAQQLQINGPATTGTVLQLVTPCTATTGTTWEFWANLKLATSSGNYTDVWLMADQADLTATGTKGYFVRLGGTPDEVALFRKDATGSLVYVVNGADGTLKSTNNNVVRVRVTRSVQHQWTLEHDLTGGVAYASEGTASDATYQRSAYCGVVATYSATNSKAFYFDDFRVMDTTPPVLVKASVPAAQQLDLVFNETVAVGQVVSNYRLTTGLAPTSAQRDATDPTLVHLTFATDLPLGTITVEARNVADQFGNGAPGPLVATVQNNGFPVAPKLNQVLITEIMADETPAVGLPASEFIEIYNPSATALLDLAGVRLQKPGSTTAAVFPAGAVLLPGEYAVVCGSTRTAQFGAYGKVFGLTNFPSLSNAADQLVLRGKDGRTLFEVSYSDTWYKDTRKKDGGWTLEMHDPANPCGGADNWAASLDPSGGTPGRRNSVQLANPDREAPKLLRALAVSATAVRLYFGEKLDSMAAATPALYALSTGTAITRAAPVGPDFRVVDLTLGSALLANQPLTVTVQRATDCAGNAAGPATSATFALPVPVSPGDVVVNEVLFNPRSGGVDFVELLNRSANYLDMRGWQLGGQKTDGSLAWETVTSEAWLLSPGQLVVLTTQPEVVRAHYPTHDPAAFLTMTALPSYPDDAGLVAVADALGKELDRYAYTEKQHLALLDSRDGVSLERIRATGPSLPVNFHSAASSVGYASPGRPNSQQQTDPTGAGVLTLEPELFTPDDDGQQDFTTLSYQLDGPGYTGSVTIYDAQGHLVRRLVRNETWATKGFWRWDGLTDQNQKAAVGYYVLLVELFRANGGEKREYRNTVVVGARF</sequence>
<comment type="caution">
    <text evidence="5">The sequence shown here is derived from an EMBL/GenBank/DDBJ whole genome shotgun (WGS) entry which is preliminary data.</text>
</comment>
<organism evidence="5 6">
    <name type="scientific">Hymenobacter fodinae</name>
    <dbReference type="NCBI Taxonomy" id="2510796"/>
    <lineage>
        <taxon>Bacteria</taxon>
        <taxon>Pseudomonadati</taxon>
        <taxon>Bacteroidota</taxon>
        <taxon>Cytophagia</taxon>
        <taxon>Cytophagales</taxon>
        <taxon>Hymenobacteraceae</taxon>
        <taxon>Hymenobacter</taxon>
    </lineage>
</organism>
<feature type="domain" description="LTD" evidence="4">
    <location>
        <begin position="315"/>
        <end position="500"/>
    </location>
</feature>
<evidence type="ECO:0000256" key="1">
    <source>
        <dbReference type="ARBA" id="ARBA00022729"/>
    </source>
</evidence>
<feature type="compositionally biased region" description="Polar residues" evidence="2">
    <location>
        <begin position="758"/>
        <end position="767"/>
    </location>
</feature>
<dbReference type="EMBL" id="SRLA01000001">
    <property type="protein sequence ID" value="TGE09903.1"/>
    <property type="molecule type" value="Genomic_DNA"/>
</dbReference>
<dbReference type="PROSITE" id="PS51841">
    <property type="entry name" value="LTD"/>
    <property type="match status" value="2"/>
</dbReference>
<feature type="chain" id="PRO_5021345619" description="LTD domain-containing protein" evidence="3">
    <location>
        <begin position="28"/>
        <end position="875"/>
    </location>
</feature>
<dbReference type="InterPro" id="IPR014755">
    <property type="entry name" value="Cu-Rt/internalin_Ig-like"/>
</dbReference>
<reference evidence="5 6" key="1">
    <citation type="submission" date="2019-04" db="EMBL/GenBank/DDBJ databases">
        <authorList>
            <person name="Feng G."/>
            <person name="Zhang J."/>
            <person name="Zhu H."/>
        </authorList>
    </citation>
    <scope>NUCLEOTIDE SEQUENCE [LARGE SCALE GENOMIC DNA]</scope>
    <source>
        <strain evidence="5 6">92R-1</strain>
    </source>
</reference>
<dbReference type="InterPro" id="IPR036415">
    <property type="entry name" value="Lamin_tail_dom_sf"/>
</dbReference>
<evidence type="ECO:0000256" key="2">
    <source>
        <dbReference type="SAM" id="MobiDB-lite"/>
    </source>
</evidence>
<dbReference type="InterPro" id="IPR001322">
    <property type="entry name" value="Lamin_tail_dom"/>
</dbReference>
<evidence type="ECO:0000313" key="5">
    <source>
        <dbReference type="EMBL" id="TGE09903.1"/>
    </source>
</evidence>
<feature type="region of interest" description="Disordered" evidence="2">
    <location>
        <begin position="751"/>
        <end position="770"/>
    </location>
</feature>
<dbReference type="Gene3D" id="2.60.40.4070">
    <property type="match status" value="1"/>
</dbReference>
<dbReference type="Pfam" id="PF00932">
    <property type="entry name" value="LTD"/>
    <property type="match status" value="2"/>
</dbReference>
<name>A0A4Z0PCF1_9BACT</name>
<dbReference type="AlphaFoldDB" id="A0A4Z0PCF1"/>
<evidence type="ECO:0000256" key="3">
    <source>
        <dbReference type="SAM" id="SignalP"/>
    </source>
</evidence>
<keyword evidence="6" id="KW-1185">Reference proteome</keyword>
<protein>
    <recommendedName>
        <fullName evidence="4">LTD domain-containing protein</fullName>
    </recommendedName>
</protein>
<feature type="region of interest" description="Disordered" evidence="2">
    <location>
        <begin position="468"/>
        <end position="491"/>
    </location>
</feature>
<proteinExistence type="predicted"/>
<evidence type="ECO:0000313" key="6">
    <source>
        <dbReference type="Proteomes" id="UP000298337"/>
    </source>
</evidence>
<feature type="signal peptide" evidence="3">
    <location>
        <begin position="1"/>
        <end position="27"/>
    </location>
</feature>
<dbReference type="Pfam" id="PF13860">
    <property type="entry name" value="FlgD_ig"/>
    <property type="match status" value="1"/>
</dbReference>
<dbReference type="Gene3D" id="2.60.40.1220">
    <property type="match status" value="2"/>
</dbReference>
<accession>A0A4Z0PCF1</accession>